<name>A0AAU8LRW3_9BACT</name>
<accession>A0AAU8LRW3</accession>
<dbReference type="Gene3D" id="3.30.70.20">
    <property type="match status" value="1"/>
</dbReference>
<protein>
    <submittedName>
        <fullName evidence="2">4Fe-4S dicluster domain-containing protein</fullName>
    </submittedName>
</protein>
<dbReference type="KEGG" id="eaj:Q3M24_15155"/>
<proteinExistence type="predicted"/>
<organism evidence="2">
    <name type="scientific">Candidatus Electrothrix aestuarii</name>
    <dbReference type="NCBI Taxonomy" id="3062594"/>
    <lineage>
        <taxon>Bacteria</taxon>
        <taxon>Pseudomonadati</taxon>
        <taxon>Thermodesulfobacteriota</taxon>
        <taxon>Desulfobulbia</taxon>
        <taxon>Desulfobulbales</taxon>
        <taxon>Desulfobulbaceae</taxon>
        <taxon>Candidatus Electrothrix</taxon>
    </lineage>
</organism>
<dbReference type="PANTHER" id="PTHR42895:SF1">
    <property type="entry name" value="IRON-SULFUR CLUSTER PROTEIN"/>
    <property type="match status" value="1"/>
</dbReference>
<reference evidence="2" key="1">
    <citation type="journal article" date="2024" name="Syst. Appl. Microbiol.">
        <title>First single-strain enrichments of Electrothrix cable bacteria, description of E. aestuarii sp. nov. and E. rattekaaiensis sp. nov., and proposal of a cable bacteria taxonomy following the rules of the SeqCode.</title>
        <authorList>
            <person name="Plum-Jensen L.E."/>
            <person name="Schramm A."/>
            <person name="Marshall I.P.G."/>
        </authorList>
    </citation>
    <scope>NUCLEOTIDE SEQUENCE</scope>
    <source>
        <strain evidence="2">Rat1</strain>
    </source>
</reference>
<feature type="domain" description="4Fe-4S ferredoxin-type" evidence="1">
    <location>
        <begin position="34"/>
        <end position="63"/>
    </location>
</feature>
<dbReference type="Pfam" id="PF13237">
    <property type="entry name" value="Fer4_10"/>
    <property type="match status" value="1"/>
</dbReference>
<dbReference type="AlphaFoldDB" id="A0AAU8LRW3"/>
<dbReference type="PANTHER" id="PTHR42895">
    <property type="entry name" value="IRON-SULFUR CLUSTER-BINDING PROTEIN-RELATED"/>
    <property type="match status" value="1"/>
</dbReference>
<feature type="domain" description="4Fe-4S ferredoxin-type" evidence="1">
    <location>
        <begin position="4"/>
        <end position="33"/>
    </location>
</feature>
<sequence>MKRKIIEINEELCTGCGECVPNCAEGSLQIIDGKARLVADKLCDGLGACLGHCPTGALQIIEREADAFDEGAVEVFLAEQKMQQEQPVGSGCPSAQLKTFPQSSPCQTANEPSSQAGSALSQLSHWPVQIRLVPPTAPFLENCDLLIAADCTAVAYAGLQQDFLQDRVVMMGCPKFDDQQLYVDRFTELFKTRKLNSVTILIMEVPCCSAMLQIVKKAYKDAEAEVPVRQAVVSTQGQLIDERSW</sequence>
<dbReference type="EMBL" id="CP159373">
    <property type="protein sequence ID" value="XCN71638.1"/>
    <property type="molecule type" value="Genomic_DNA"/>
</dbReference>
<evidence type="ECO:0000313" key="2">
    <source>
        <dbReference type="EMBL" id="XCN71638.1"/>
    </source>
</evidence>
<evidence type="ECO:0000259" key="1">
    <source>
        <dbReference type="PROSITE" id="PS51379"/>
    </source>
</evidence>
<gene>
    <name evidence="2" type="ORF">Q3M24_15155</name>
</gene>
<dbReference type="PROSITE" id="PS51379">
    <property type="entry name" value="4FE4S_FER_2"/>
    <property type="match status" value="2"/>
</dbReference>
<dbReference type="SUPFAM" id="SSF54862">
    <property type="entry name" value="4Fe-4S ferredoxins"/>
    <property type="match status" value="1"/>
</dbReference>
<dbReference type="InterPro" id="IPR052911">
    <property type="entry name" value="Corrinoid_activation_enz"/>
</dbReference>
<reference evidence="2" key="2">
    <citation type="submission" date="2024-06" db="EMBL/GenBank/DDBJ databases">
        <authorList>
            <person name="Plum-Jensen L.E."/>
            <person name="Schramm A."/>
            <person name="Marshall I.P.G."/>
        </authorList>
    </citation>
    <scope>NUCLEOTIDE SEQUENCE</scope>
    <source>
        <strain evidence="2">Rat1</strain>
    </source>
</reference>
<dbReference type="InterPro" id="IPR017896">
    <property type="entry name" value="4Fe4S_Fe-S-bd"/>
</dbReference>